<evidence type="ECO:0000313" key="2">
    <source>
        <dbReference type="EMBL" id="NJP50080.1"/>
    </source>
</evidence>
<evidence type="ECO:0000313" key="3">
    <source>
        <dbReference type="Proteomes" id="UP000730591"/>
    </source>
</evidence>
<feature type="region of interest" description="Disordered" evidence="1">
    <location>
        <begin position="1"/>
        <end position="26"/>
    </location>
</feature>
<evidence type="ECO:0000256" key="1">
    <source>
        <dbReference type="SAM" id="MobiDB-lite"/>
    </source>
</evidence>
<proteinExistence type="predicted"/>
<keyword evidence="3" id="KW-1185">Reference proteome</keyword>
<sequence>MAGYGYSQEYEKVCPKGDGGTSTVTNQDERMILEATTQGCAVRAEGMQEPGRH</sequence>
<comment type="caution">
    <text evidence="2">The sequence shown here is derived from an EMBL/GenBank/DDBJ whole genome shotgun (WGS) entry which is preliminary data.</text>
</comment>
<reference evidence="2 3" key="1">
    <citation type="submission" date="2020-03" db="EMBL/GenBank/DDBJ databases">
        <title>WGS of actinomycetes isolated from Thailand.</title>
        <authorList>
            <person name="Thawai C."/>
        </authorList>
    </citation>
    <scope>NUCLEOTIDE SEQUENCE [LARGE SCALE GENOMIC DNA]</scope>
    <source>
        <strain evidence="2 3">SBST2-5</strain>
    </source>
</reference>
<dbReference type="RefSeq" id="WP_167992561.1">
    <property type="nucleotide sequence ID" value="NZ_JAATEM010000008.1"/>
</dbReference>
<organism evidence="2 3">
    <name type="scientific">Streptomyces composti</name>
    <dbReference type="NCBI Taxonomy" id="2720025"/>
    <lineage>
        <taxon>Bacteria</taxon>
        <taxon>Bacillati</taxon>
        <taxon>Actinomycetota</taxon>
        <taxon>Actinomycetes</taxon>
        <taxon>Kitasatosporales</taxon>
        <taxon>Streptomycetaceae</taxon>
        <taxon>Streptomyces</taxon>
    </lineage>
</organism>
<dbReference type="Proteomes" id="UP000730591">
    <property type="component" value="Unassembled WGS sequence"/>
</dbReference>
<accession>A0ABX1A1H1</accession>
<dbReference type="EMBL" id="JAATEM010000008">
    <property type="protein sequence ID" value="NJP50080.1"/>
    <property type="molecule type" value="Genomic_DNA"/>
</dbReference>
<name>A0ABX1A1H1_9ACTN</name>
<protein>
    <submittedName>
        <fullName evidence="2">Uncharacterized protein</fullName>
    </submittedName>
</protein>
<gene>
    <name evidence="2" type="ORF">HCJ93_08340</name>
</gene>